<dbReference type="InterPro" id="IPR036942">
    <property type="entry name" value="Beta-barrel_TonB_sf"/>
</dbReference>
<accession>A0A1U6IXK9</accession>
<dbReference type="AlphaFoldDB" id="A0A1U6IXK9"/>
<keyword evidence="7" id="KW-0406">Ion transport</keyword>
<keyword evidence="16" id="KW-1185">Reference proteome</keyword>
<keyword evidence="15" id="KW-0675">Receptor</keyword>
<dbReference type="RefSeq" id="WP_079732097.1">
    <property type="nucleotide sequence ID" value="NZ_FVZE01000021.1"/>
</dbReference>
<keyword evidence="4" id="KW-0410">Iron transport</keyword>
<dbReference type="InterPro" id="IPR039426">
    <property type="entry name" value="TonB-dep_rcpt-like"/>
</dbReference>
<dbReference type="SUPFAM" id="SSF56935">
    <property type="entry name" value="Porins"/>
    <property type="match status" value="1"/>
</dbReference>
<dbReference type="Pfam" id="PF07715">
    <property type="entry name" value="Plug"/>
    <property type="match status" value="1"/>
</dbReference>
<dbReference type="Proteomes" id="UP000190989">
    <property type="component" value="Unassembled WGS sequence"/>
</dbReference>
<proteinExistence type="inferred from homology"/>
<evidence type="ECO:0000256" key="13">
    <source>
        <dbReference type="SAM" id="SignalP"/>
    </source>
</evidence>
<reference evidence="16" key="1">
    <citation type="submission" date="2017-02" db="EMBL/GenBank/DDBJ databases">
        <authorList>
            <person name="Varghese N."/>
            <person name="Submissions S."/>
        </authorList>
    </citation>
    <scope>NUCLEOTIDE SEQUENCE [LARGE SCALE GENOMIC DNA]</scope>
    <source>
        <strain evidence="16">SM117</strain>
    </source>
</reference>
<feature type="domain" description="TonB-dependent receptor plug" evidence="14">
    <location>
        <begin position="54"/>
        <end position="163"/>
    </location>
</feature>
<evidence type="ECO:0000256" key="3">
    <source>
        <dbReference type="ARBA" id="ARBA00022452"/>
    </source>
</evidence>
<evidence type="ECO:0000256" key="2">
    <source>
        <dbReference type="ARBA" id="ARBA00022448"/>
    </source>
</evidence>
<keyword evidence="2 11" id="KW-0813">Transport</keyword>
<evidence type="ECO:0000256" key="4">
    <source>
        <dbReference type="ARBA" id="ARBA00022496"/>
    </source>
</evidence>
<keyword evidence="10 11" id="KW-0998">Cell outer membrane</keyword>
<keyword evidence="8" id="KW-0798">TonB box</keyword>
<feature type="region of interest" description="Disordered" evidence="12">
    <location>
        <begin position="157"/>
        <end position="193"/>
    </location>
</feature>
<keyword evidence="6" id="KW-0408">Iron</keyword>
<evidence type="ECO:0000256" key="7">
    <source>
        <dbReference type="ARBA" id="ARBA00023065"/>
    </source>
</evidence>
<comment type="subcellular location">
    <subcellularLocation>
        <location evidence="1 11">Cell outer membrane</location>
        <topology evidence="1 11">Multi-pass membrane protein</topology>
    </subcellularLocation>
</comment>
<evidence type="ECO:0000256" key="6">
    <source>
        <dbReference type="ARBA" id="ARBA00023004"/>
    </source>
</evidence>
<evidence type="ECO:0000313" key="15">
    <source>
        <dbReference type="EMBL" id="SLK12754.1"/>
    </source>
</evidence>
<dbReference type="GO" id="GO:0009279">
    <property type="term" value="C:cell outer membrane"/>
    <property type="evidence" value="ECO:0007669"/>
    <property type="project" value="UniProtKB-SubCell"/>
</dbReference>
<keyword evidence="5 11" id="KW-0812">Transmembrane</keyword>
<evidence type="ECO:0000256" key="12">
    <source>
        <dbReference type="SAM" id="MobiDB-lite"/>
    </source>
</evidence>
<gene>
    <name evidence="15" type="ORF">SAMN06295987_12120</name>
</gene>
<dbReference type="PANTHER" id="PTHR32552:SF81">
    <property type="entry name" value="TONB-DEPENDENT OUTER MEMBRANE RECEPTOR"/>
    <property type="match status" value="1"/>
</dbReference>
<keyword evidence="13" id="KW-0732">Signal</keyword>
<dbReference type="EMBL" id="FVZE01000021">
    <property type="protein sequence ID" value="SLK12754.1"/>
    <property type="molecule type" value="Genomic_DNA"/>
</dbReference>
<comment type="similarity">
    <text evidence="11">Belongs to the TonB-dependent receptor family.</text>
</comment>
<organism evidence="15 16">
    <name type="scientific">Novosphingobium mathurense</name>
    <dbReference type="NCBI Taxonomy" id="428990"/>
    <lineage>
        <taxon>Bacteria</taxon>
        <taxon>Pseudomonadati</taxon>
        <taxon>Pseudomonadota</taxon>
        <taxon>Alphaproteobacteria</taxon>
        <taxon>Sphingomonadales</taxon>
        <taxon>Sphingomonadaceae</taxon>
        <taxon>Novosphingobium</taxon>
    </lineage>
</organism>
<feature type="signal peptide" evidence="13">
    <location>
        <begin position="1"/>
        <end position="25"/>
    </location>
</feature>
<keyword evidence="9 11" id="KW-0472">Membrane</keyword>
<name>A0A1U6IXK9_9SPHN</name>
<dbReference type="GO" id="GO:0006826">
    <property type="term" value="P:iron ion transport"/>
    <property type="evidence" value="ECO:0007669"/>
    <property type="project" value="UniProtKB-KW"/>
</dbReference>
<evidence type="ECO:0000256" key="5">
    <source>
        <dbReference type="ARBA" id="ARBA00022692"/>
    </source>
</evidence>
<dbReference type="PANTHER" id="PTHR32552">
    <property type="entry name" value="FERRICHROME IRON RECEPTOR-RELATED"/>
    <property type="match status" value="1"/>
</dbReference>
<sequence length="193" mass="20168">MTSQLKATSSAIAFAICLTAASAQAQSSYGTNDETDSGQLSEIVVTAQKRSENIQDVPLSVSAFSAQEMAKHNQRDIQDLTGRVPSLTISPSPSGPGAANISLRGISFQDIEKSFEPGVGVVLDGVYLSTSTGQLLQAFDFQQIEVLRGPQGTLFGKNTTGGALNVTRTRPEPSEPLSGRAADSEGSRPGIPI</sequence>
<evidence type="ECO:0000256" key="8">
    <source>
        <dbReference type="ARBA" id="ARBA00023077"/>
    </source>
</evidence>
<keyword evidence="3 11" id="KW-1134">Transmembrane beta strand</keyword>
<evidence type="ECO:0000256" key="9">
    <source>
        <dbReference type="ARBA" id="ARBA00023136"/>
    </source>
</evidence>
<feature type="compositionally biased region" description="Polar residues" evidence="12">
    <location>
        <begin position="157"/>
        <end position="168"/>
    </location>
</feature>
<evidence type="ECO:0000259" key="14">
    <source>
        <dbReference type="Pfam" id="PF07715"/>
    </source>
</evidence>
<dbReference type="PROSITE" id="PS52016">
    <property type="entry name" value="TONB_DEPENDENT_REC_3"/>
    <property type="match status" value="1"/>
</dbReference>
<dbReference type="InterPro" id="IPR012910">
    <property type="entry name" value="Plug_dom"/>
</dbReference>
<protein>
    <submittedName>
        <fullName evidence="15">TonB-dependent Receptor Plug Domain</fullName>
    </submittedName>
</protein>
<feature type="chain" id="PRO_5012482351" evidence="13">
    <location>
        <begin position="26"/>
        <end position="193"/>
    </location>
</feature>
<dbReference type="Gene3D" id="2.40.170.20">
    <property type="entry name" value="TonB-dependent receptor, beta-barrel domain"/>
    <property type="match status" value="1"/>
</dbReference>
<evidence type="ECO:0000256" key="10">
    <source>
        <dbReference type="ARBA" id="ARBA00023237"/>
    </source>
</evidence>
<evidence type="ECO:0000256" key="1">
    <source>
        <dbReference type="ARBA" id="ARBA00004571"/>
    </source>
</evidence>
<evidence type="ECO:0000256" key="11">
    <source>
        <dbReference type="PROSITE-ProRule" id="PRU01360"/>
    </source>
</evidence>
<dbReference type="STRING" id="428990.SAMN06295987_12120"/>
<evidence type="ECO:0000313" key="16">
    <source>
        <dbReference type="Proteomes" id="UP000190989"/>
    </source>
</evidence>